<evidence type="ECO:0000313" key="3">
    <source>
        <dbReference type="Proteomes" id="UP000290540"/>
    </source>
</evidence>
<dbReference type="Proteomes" id="UP000290540">
    <property type="component" value="Unassembled WGS sequence"/>
</dbReference>
<proteinExistence type="predicted"/>
<dbReference type="EMBL" id="MQTW01000213">
    <property type="protein sequence ID" value="RYC81898.1"/>
    <property type="molecule type" value="Genomic_DNA"/>
</dbReference>
<sequence>MYERGISSQRKPSQRPHRTCIQPLKTVIDDESIDFAPKSAQLEIGHSRDKDPLSAFSQGAFVKESLPAPPAFERSISTTTELQSPAKSTAASRGSPPPSP</sequence>
<dbReference type="AlphaFoldDB" id="A0A4Q2VAM2"/>
<organism evidence="2 3">
    <name type="scientific">Fusarium oxysporum f. sp. narcissi</name>
    <dbReference type="NCBI Taxonomy" id="451672"/>
    <lineage>
        <taxon>Eukaryota</taxon>
        <taxon>Fungi</taxon>
        <taxon>Dikarya</taxon>
        <taxon>Ascomycota</taxon>
        <taxon>Pezizomycotina</taxon>
        <taxon>Sordariomycetes</taxon>
        <taxon>Hypocreomycetidae</taxon>
        <taxon>Hypocreales</taxon>
        <taxon>Nectriaceae</taxon>
        <taxon>Fusarium</taxon>
        <taxon>Fusarium oxysporum species complex</taxon>
    </lineage>
</organism>
<comment type="caution">
    <text evidence="2">The sequence shown here is derived from an EMBL/GenBank/DDBJ whole genome shotgun (WGS) entry which is preliminary data.</text>
</comment>
<name>A0A4Q2VAM2_FUSOX</name>
<gene>
    <name evidence="2" type="ORF">BFJ63_vAg15217</name>
</gene>
<evidence type="ECO:0000313" key="2">
    <source>
        <dbReference type="EMBL" id="RYC81898.1"/>
    </source>
</evidence>
<accession>A0A4Q2VAM2</accession>
<feature type="compositionally biased region" description="Polar residues" evidence="1">
    <location>
        <begin position="75"/>
        <end position="92"/>
    </location>
</feature>
<evidence type="ECO:0000256" key="1">
    <source>
        <dbReference type="SAM" id="MobiDB-lite"/>
    </source>
</evidence>
<protein>
    <submittedName>
        <fullName evidence="2">Uncharacterized protein</fullName>
    </submittedName>
</protein>
<feature type="region of interest" description="Disordered" evidence="1">
    <location>
        <begin position="66"/>
        <end position="100"/>
    </location>
</feature>
<reference evidence="2 3" key="1">
    <citation type="submission" date="2016-12" db="EMBL/GenBank/DDBJ databases">
        <title>Draft genome sequence of Fusarium oxysporum causing rot on Narcissus.</title>
        <authorList>
            <person name="Armitage A.D."/>
            <person name="Taylor A."/>
            <person name="Clarkson J.P."/>
            <person name="Harrison R.J."/>
            <person name="Jackson A.C."/>
        </authorList>
    </citation>
    <scope>NUCLEOTIDE SEQUENCE [LARGE SCALE GENOMIC DNA]</scope>
    <source>
        <strain evidence="2 3">N139</strain>
    </source>
</reference>